<evidence type="ECO:0000313" key="2">
    <source>
        <dbReference type="Proteomes" id="UP000735592"/>
    </source>
</evidence>
<gene>
    <name evidence="1" type="ORF">GM655_20400</name>
</gene>
<evidence type="ECO:0008006" key="3">
    <source>
        <dbReference type="Google" id="ProtNLM"/>
    </source>
</evidence>
<dbReference type="EMBL" id="WNKW01000008">
    <property type="protein sequence ID" value="MTW35166.1"/>
    <property type="molecule type" value="Genomic_DNA"/>
</dbReference>
<comment type="caution">
    <text evidence="1">The sequence shown here is derived from an EMBL/GenBank/DDBJ whole genome shotgun (WGS) entry which is preliminary data.</text>
</comment>
<name>A0ABW9SU71_9BURK</name>
<reference evidence="1 2" key="1">
    <citation type="submission" date="2019-11" db="EMBL/GenBank/DDBJ databases">
        <title>Type strains purchased from KCTC, JCM and DSMZ.</title>
        <authorList>
            <person name="Lu H."/>
        </authorList>
    </citation>
    <scope>NUCLEOTIDE SEQUENCE [LARGE SCALE GENOMIC DNA]</scope>
    <source>
        <strain evidence="1 2">DSM 103461</strain>
    </source>
</reference>
<sequence>MDQYFQTEPRWRRRGWLALIVTAHVLAVWCWQAPQHQPVPRAAVQTTLTYILLPSAPKPPDRPARTPEPRRAPALAIRPQLPPSAAVPTVQSTEPAVQAPAAPSMTLVTPPADPFALPPKAAQEEDALLRARRSAGAVDKQLRKEAWNPRDKKIANDRTVLAEKLAGAYTGSDGMTQESVTLDDGRVMTRIRTGAGTTFCAVKESNGLTGGRDPFRDGIRTKVTTCGR</sequence>
<proteinExistence type="predicted"/>
<accession>A0ABW9SU71</accession>
<organism evidence="1 2">
    <name type="scientific">Pseudoduganella danionis</name>
    <dbReference type="NCBI Taxonomy" id="1890295"/>
    <lineage>
        <taxon>Bacteria</taxon>
        <taxon>Pseudomonadati</taxon>
        <taxon>Pseudomonadota</taxon>
        <taxon>Betaproteobacteria</taxon>
        <taxon>Burkholderiales</taxon>
        <taxon>Oxalobacteraceae</taxon>
        <taxon>Telluria group</taxon>
        <taxon>Pseudoduganella</taxon>
    </lineage>
</organism>
<keyword evidence="2" id="KW-1185">Reference proteome</keyword>
<dbReference type="Proteomes" id="UP000735592">
    <property type="component" value="Unassembled WGS sequence"/>
</dbReference>
<evidence type="ECO:0000313" key="1">
    <source>
        <dbReference type="EMBL" id="MTW35166.1"/>
    </source>
</evidence>
<protein>
    <recommendedName>
        <fullName evidence="3">DUF3617 family protein</fullName>
    </recommendedName>
</protein>